<dbReference type="InterPro" id="IPR040030">
    <property type="entry name" value="Ribosomal_mL57"/>
</dbReference>
<reference evidence="3" key="2">
    <citation type="submission" date="2020-11" db="EMBL/GenBank/DDBJ databases">
        <authorList>
            <consortium name="DOE Joint Genome Institute"/>
            <person name="Kuo A."/>
            <person name="Miyauchi S."/>
            <person name="Kiss E."/>
            <person name="Drula E."/>
            <person name="Kohler A."/>
            <person name="Sanchez-Garcia M."/>
            <person name="Andreopoulos B."/>
            <person name="Barry K.W."/>
            <person name="Bonito G."/>
            <person name="Buee M."/>
            <person name="Carver A."/>
            <person name="Chen C."/>
            <person name="Cichocki N."/>
            <person name="Clum A."/>
            <person name="Culley D."/>
            <person name="Crous P.W."/>
            <person name="Fauchery L."/>
            <person name="Girlanda M."/>
            <person name="Hayes R."/>
            <person name="Keri Z."/>
            <person name="Labutti K."/>
            <person name="Lipzen A."/>
            <person name="Lombard V."/>
            <person name="Magnuson J."/>
            <person name="Maillard F."/>
            <person name="Morin E."/>
            <person name="Murat C."/>
            <person name="Nolan M."/>
            <person name="Ohm R."/>
            <person name="Pangilinan J."/>
            <person name="Pereira M."/>
            <person name="Perotto S."/>
            <person name="Peter M."/>
            <person name="Riley R."/>
            <person name="Sitrit Y."/>
            <person name="Stielow B."/>
            <person name="Szollosi G."/>
            <person name="Zifcakova L."/>
            <person name="Stursova M."/>
            <person name="Spatafora J.W."/>
            <person name="Tedersoo L."/>
            <person name="Vaario L.-M."/>
            <person name="Yamada A."/>
            <person name="Yan M."/>
            <person name="Wang P."/>
            <person name="Xu J."/>
            <person name="Bruns T."/>
            <person name="Baldrian P."/>
            <person name="Vilgalys R."/>
            <person name="Henrissat B."/>
            <person name="Grigoriev I.V."/>
            <person name="Hibbett D."/>
            <person name="Nagy L.G."/>
            <person name="Martin F.M."/>
        </authorList>
    </citation>
    <scope>NUCLEOTIDE SEQUENCE</scope>
    <source>
        <strain evidence="3">UH-Tt-Lm1</strain>
    </source>
</reference>
<comment type="caution">
    <text evidence="3">The sequence shown here is derived from an EMBL/GenBank/DDBJ whole genome shotgun (WGS) entry which is preliminary data.</text>
</comment>
<accession>A0A9P6H9R3</accession>
<reference evidence="3" key="1">
    <citation type="journal article" date="2020" name="Nat. Commun.">
        <title>Large-scale genome sequencing of mycorrhizal fungi provides insights into the early evolution of symbiotic traits.</title>
        <authorList>
            <person name="Miyauchi S."/>
            <person name="Kiss E."/>
            <person name="Kuo A."/>
            <person name="Drula E."/>
            <person name="Kohler A."/>
            <person name="Sanchez-Garcia M."/>
            <person name="Morin E."/>
            <person name="Andreopoulos B."/>
            <person name="Barry K.W."/>
            <person name="Bonito G."/>
            <person name="Buee M."/>
            <person name="Carver A."/>
            <person name="Chen C."/>
            <person name="Cichocki N."/>
            <person name="Clum A."/>
            <person name="Culley D."/>
            <person name="Crous P.W."/>
            <person name="Fauchery L."/>
            <person name="Girlanda M."/>
            <person name="Hayes R.D."/>
            <person name="Keri Z."/>
            <person name="LaButti K."/>
            <person name="Lipzen A."/>
            <person name="Lombard V."/>
            <person name="Magnuson J."/>
            <person name="Maillard F."/>
            <person name="Murat C."/>
            <person name="Nolan M."/>
            <person name="Ohm R.A."/>
            <person name="Pangilinan J."/>
            <person name="Pereira M.F."/>
            <person name="Perotto S."/>
            <person name="Peter M."/>
            <person name="Pfister S."/>
            <person name="Riley R."/>
            <person name="Sitrit Y."/>
            <person name="Stielow J.B."/>
            <person name="Szollosi G."/>
            <person name="Zifcakova L."/>
            <person name="Stursova M."/>
            <person name="Spatafora J.W."/>
            <person name="Tedersoo L."/>
            <person name="Vaario L.M."/>
            <person name="Yamada A."/>
            <person name="Yan M."/>
            <person name="Wang P."/>
            <person name="Xu J."/>
            <person name="Bruns T."/>
            <person name="Baldrian P."/>
            <person name="Vilgalys R."/>
            <person name="Dunand C."/>
            <person name="Henrissat B."/>
            <person name="Grigoriev I.V."/>
            <person name="Hibbett D."/>
            <person name="Nagy L.G."/>
            <person name="Martin F.M."/>
        </authorList>
    </citation>
    <scope>NUCLEOTIDE SEQUENCE</scope>
    <source>
        <strain evidence="3">UH-Tt-Lm1</strain>
    </source>
</reference>
<dbReference type="PANTHER" id="PTHR28160">
    <property type="entry name" value="54S RIBOSOMAL PROTEIN L15, MITOCHONDRIAL"/>
    <property type="match status" value="1"/>
</dbReference>
<dbReference type="OrthoDB" id="2281895at2759"/>
<dbReference type="SMART" id="SM00535">
    <property type="entry name" value="RIBOc"/>
    <property type="match status" value="1"/>
</dbReference>
<dbReference type="GO" id="GO:0005762">
    <property type="term" value="C:mitochondrial large ribosomal subunit"/>
    <property type="evidence" value="ECO:0007669"/>
    <property type="project" value="InterPro"/>
</dbReference>
<dbReference type="PANTHER" id="PTHR28160:SF1">
    <property type="entry name" value="LARGE RIBOSOMAL SUBUNIT PROTEIN ML57"/>
    <property type="match status" value="1"/>
</dbReference>
<dbReference type="GO" id="GO:0032543">
    <property type="term" value="P:mitochondrial translation"/>
    <property type="evidence" value="ECO:0007669"/>
    <property type="project" value="InterPro"/>
</dbReference>
<evidence type="ECO:0000313" key="4">
    <source>
        <dbReference type="Proteomes" id="UP000736335"/>
    </source>
</evidence>
<evidence type="ECO:0000256" key="1">
    <source>
        <dbReference type="SAM" id="MobiDB-lite"/>
    </source>
</evidence>
<protein>
    <submittedName>
        <fullName evidence="3">Ribonuclease-III-like-domain-containing protein</fullName>
    </submittedName>
</protein>
<name>A0A9P6H9R3_9AGAM</name>
<feature type="domain" description="RNase III" evidence="2">
    <location>
        <begin position="89"/>
        <end position="230"/>
    </location>
</feature>
<dbReference type="SUPFAM" id="SSF69065">
    <property type="entry name" value="RNase III domain-like"/>
    <property type="match status" value="1"/>
</dbReference>
<feature type="region of interest" description="Disordered" evidence="1">
    <location>
        <begin position="22"/>
        <end position="68"/>
    </location>
</feature>
<evidence type="ECO:0000313" key="3">
    <source>
        <dbReference type="EMBL" id="KAF9781553.1"/>
    </source>
</evidence>
<evidence type="ECO:0000259" key="2">
    <source>
        <dbReference type="SMART" id="SM00535"/>
    </source>
</evidence>
<dbReference type="InterPro" id="IPR000999">
    <property type="entry name" value="RNase_III_dom"/>
</dbReference>
<feature type="compositionally biased region" description="Basic and acidic residues" evidence="1">
    <location>
        <begin position="56"/>
        <end position="68"/>
    </location>
</feature>
<dbReference type="Gene3D" id="1.10.1520.10">
    <property type="entry name" value="Ribonuclease III domain"/>
    <property type="match status" value="1"/>
</dbReference>
<keyword evidence="4" id="KW-1185">Reference proteome</keyword>
<proteinExistence type="predicted"/>
<organism evidence="3 4">
    <name type="scientific">Thelephora terrestris</name>
    <dbReference type="NCBI Taxonomy" id="56493"/>
    <lineage>
        <taxon>Eukaryota</taxon>
        <taxon>Fungi</taxon>
        <taxon>Dikarya</taxon>
        <taxon>Basidiomycota</taxon>
        <taxon>Agaricomycotina</taxon>
        <taxon>Agaricomycetes</taxon>
        <taxon>Thelephorales</taxon>
        <taxon>Thelephoraceae</taxon>
        <taxon>Thelephora</taxon>
    </lineage>
</organism>
<feature type="compositionally biased region" description="Polar residues" evidence="1">
    <location>
        <begin position="45"/>
        <end position="55"/>
    </location>
</feature>
<dbReference type="InterPro" id="IPR036389">
    <property type="entry name" value="RNase_III_sf"/>
</dbReference>
<dbReference type="GO" id="GO:0003735">
    <property type="term" value="F:structural constituent of ribosome"/>
    <property type="evidence" value="ECO:0007669"/>
    <property type="project" value="InterPro"/>
</dbReference>
<dbReference type="AlphaFoldDB" id="A0A9P6H9R3"/>
<dbReference type="GO" id="GO:0004525">
    <property type="term" value="F:ribonuclease III activity"/>
    <property type="evidence" value="ECO:0007669"/>
    <property type="project" value="InterPro"/>
</dbReference>
<dbReference type="Proteomes" id="UP000736335">
    <property type="component" value="Unassembled WGS sequence"/>
</dbReference>
<sequence length="263" mass="28495">MLTRQAARTLSVHGRWFSSSVARRGGAPGLSTGGGTSQHPVIPNPVNSRLTSSRGFRSETRPADTNDTSKELANHLNKAFGGSLVFPPELAARLLTHASHPSSRFVGHNGRFAFTGRRILNTYFLMFLHSCPNVNSGADYEKITSNALNTYTLGEHVGREWGIGKALKWKSMVDPQMLAKGVDSARVGLHKVLGSTVEAIVGGVYHQFGATEAHKFFHTHLLPHILLKGTPQGLPDAYHSRAMQLYKSVNGGVDLPSTPPPTR</sequence>
<dbReference type="EMBL" id="WIUZ02000013">
    <property type="protein sequence ID" value="KAF9781553.1"/>
    <property type="molecule type" value="Genomic_DNA"/>
</dbReference>
<gene>
    <name evidence="3" type="ORF">BJ322DRAFT_1076878</name>
</gene>
<feature type="compositionally biased region" description="Gly residues" evidence="1">
    <location>
        <begin position="26"/>
        <end position="36"/>
    </location>
</feature>
<dbReference type="Pfam" id="PF14622">
    <property type="entry name" value="Ribonucleas_3_3"/>
    <property type="match status" value="1"/>
</dbReference>
<dbReference type="GO" id="GO:0006396">
    <property type="term" value="P:RNA processing"/>
    <property type="evidence" value="ECO:0007669"/>
    <property type="project" value="InterPro"/>
</dbReference>
<dbReference type="CDD" id="cd00593">
    <property type="entry name" value="RIBOc"/>
    <property type="match status" value="1"/>
</dbReference>